<evidence type="ECO:0000256" key="1">
    <source>
        <dbReference type="SAM" id="MobiDB-lite"/>
    </source>
</evidence>
<dbReference type="AlphaFoldDB" id="A0A2T3AZI8"/>
<dbReference type="GeneID" id="36573180"/>
<evidence type="ECO:0000313" key="3">
    <source>
        <dbReference type="Proteomes" id="UP000241818"/>
    </source>
</evidence>
<organism evidence="2 3">
    <name type="scientific">Amorphotheca resinae ATCC 22711</name>
    <dbReference type="NCBI Taxonomy" id="857342"/>
    <lineage>
        <taxon>Eukaryota</taxon>
        <taxon>Fungi</taxon>
        <taxon>Dikarya</taxon>
        <taxon>Ascomycota</taxon>
        <taxon>Pezizomycotina</taxon>
        <taxon>Leotiomycetes</taxon>
        <taxon>Helotiales</taxon>
        <taxon>Amorphothecaceae</taxon>
        <taxon>Amorphotheca</taxon>
    </lineage>
</organism>
<feature type="compositionally biased region" description="Polar residues" evidence="1">
    <location>
        <begin position="58"/>
        <end position="69"/>
    </location>
</feature>
<feature type="region of interest" description="Disordered" evidence="1">
    <location>
        <begin position="1"/>
        <end position="69"/>
    </location>
</feature>
<protein>
    <submittedName>
        <fullName evidence="2">Uncharacterized protein</fullName>
    </submittedName>
</protein>
<accession>A0A2T3AZI8</accession>
<feature type="compositionally biased region" description="Low complexity" evidence="1">
    <location>
        <begin position="41"/>
        <end position="57"/>
    </location>
</feature>
<evidence type="ECO:0000313" key="2">
    <source>
        <dbReference type="EMBL" id="PSS16576.1"/>
    </source>
</evidence>
<dbReference type="InParanoid" id="A0A2T3AZI8"/>
<name>A0A2T3AZI8_AMORE</name>
<keyword evidence="3" id="KW-1185">Reference proteome</keyword>
<dbReference type="RefSeq" id="XP_024720084.1">
    <property type="nucleotide sequence ID" value="XM_024865099.1"/>
</dbReference>
<proteinExistence type="predicted"/>
<sequence length="113" mass="11996">MSSWPSASRRLGIPHDSFTTPASSLFLDPPLDASSPRRHQSTPTRTSSPRTDPIPTSDASPRTGTSGLDITTLLPEHRSISASSVASLPPARASSTSTILARHFLETGLSYLL</sequence>
<gene>
    <name evidence="2" type="ORF">M430DRAFT_245910</name>
</gene>
<dbReference type="Proteomes" id="UP000241818">
    <property type="component" value="Unassembled WGS sequence"/>
</dbReference>
<dbReference type="EMBL" id="KZ679012">
    <property type="protein sequence ID" value="PSS16576.1"/>
    <property type="molecule type" value="Genomic_DNA"/>
</dbReference>
<reference evidence="2 3" key="1">
    <citation type="journal article" date="2018" name="New Phytol.">
        <title>Comparative genomics and transcriptomics depict ericoid mycorrhizal fungi as versatile saprotrophs and plant mutualists.</title>
        <authorList>
            <person name="Martino E."/>
            <person name="Morin E."/>
            <person name="Grelet G.A."/>
            <person name="Kuo A."/>
            <person name="Kohler A."/>
            <person name="Daghino S."/>
            <person name="Barry K.W."/>
            <person name="Cichocki N."/>
            <person name="Clum A."/>
            <person name="Dockter R.B."/>
            <person name="Hainaut M."/>
            <person name="Kuo R.C."/>
            <person name="LaButti K."/>
            <person name="Lindahl B.D."/>
            <person name="Lindquist E.A."/>
            <person name="Lipzen A."/>
            <person name="Khouja H.R."/>
            <person name="Magnuson J."/>
            <person name="Murat C."/>
            <person name="Ohm R.A."/>
            <person name="Singer S.W."/>
            <person name="Spatafora J.W."/>
            <person name="Wang M."/>
            <person name="Veneault-Fourrey C."/>
            <person name="Henrissat B."/>
            <person name="Grigoriev I.V."/>
            <person name="Martin F.M."/>
            <person name="Perotto S."/>
        </authorList>
    </citation>
    <scope>NUCLEOTIDE SEQUENCE [LARGE SCALE GENOMIC DNA]</scope>
    <source>
        <strain evidence="2 3">ATCC 22711</strain>
    </source>
</reference>